<accession>A0AAV9N029</accession>
<name>A0AAV9N029_9EURO</name>
<dbReference type="Gene3D" id="3.10.450.50">
    <property type="match status" value="1"/>
</dbReference>
<dbReference type="SUPFAM" id="SSF54427">
    <property type="entry name" value="NTF2-like"/>
    <property type="match status" value="1"/>
</dbReference>
<sequence length="143" mass="15577">MATNTNIPSPQTAHKLAINNLLHVFSQRDAAKRLETVKATYTADVQFHEPDGSVFVGHDAVSEKAGALLDERAGWRFLPKGNIKQTGEMIYLAWEFGPAVEGKELGEQGSVEVKATGADVILTEGGLIKRFWVVIDGLCDVRV</sequence>
<dbReference type="Proteomes" id="UP001358417">
    <property type="component" value="Unassembled WGS sequence"/>
</dbReference>
<organism evidence="1 2">
    <name type="scientific">Exophiala bonariae</name>
    <dbReference type="NCBI Taxonomy" id="1690606"/>
    <lineage>
        <taxon>Eukaryota</taxon>
        <taxon>Fungi</taxon>
        <taxon>Dikarya</taxon>
        <taxon>Ascomycota</taxon>
        <taxon>Pezizomycotina</taxon>
        <taxon>Eurotiomycetes</taxon>
        <taxon>Chaetothyriomycetidae</taxon>
        <taxon>Chaetothyriales</taxon>
        <taxon>Herpotrichiellaceae</taxon>
        <taxon>Exophiala</taxon>
    </lineage>
</organism>
<evidence type="ECO:0000313" key="2">
    <source>
        <dbReference type="Proteomes" id="UP001358417"/>
    </source>
</evidence>
<evidence type="ECO:0008006" key="3">
    <source>
        <dbReference type="Google" id="ProtNLM"/>
    </source>
</evidence>
<keyword evidence="2" id="KW-1185">Reference proteome</keyword>
<proteinExistence type="predicted"/>
<dbReference type="RefSeq" id="XP_064702154.1">
    <property type="nucleotide sequence ID" value="XM_064850885.1"/>
</dbReference>
<comment type="caution">
    <text evidence="1">The sequence shown here is derived from an EMBL/GenBank/DDBJ whole genome shotgun (WGS) entry which is preliminary data.</text>
</comment>
<dbReference type="EMBL" id="JAVRRD010000029">
    <property type="protein sequence ID" value="KAK5046571.1"/>
    <property type="molecule type" value="Genomic_DNA"/>
</dbReference>
<dbReference type="AlphaFoldDB" id="A0AAV9N029"/>
<protein>
    <recommendedName>
        <fullName evidence="3">SnoaL-like domain-containing protein</fullName>
    </recommendedName>
</protein>
<dbReference type="GeneID" id="89975498"/>
<reference evidence="1 2" key="1">
    <citation type="submission" date="2023-08" db="EMBL/GenBank/DDBJ databases">
        <title>Black Yeasts Isolated from many extreme environments.</title>
        <authorList>
            <person name="Coleine C."/>
            <person name="Stajich J.E."/>
            <person name="Selbmann L."/>
        </authorList>
    </citation>
    <scope>NUCLEOTIDE SEQUENCE [LARGE SCALE GENOMIC DNA]</scope>
    <source>
        <strain evidence="1 2">CCFEE 5792</strain>
    </source>
</reference>
<evidence type="ECO:0000313" key="1">
    <source>
        <dbReference type="EMBL" id="KAK5046571.1"/>
    </source>
</evidence>
<gene>
    <name evidence="1" type="ORF">LTR84_007332</name>
</gene>
<dbReference type="InterPro" id="IPR032710">
    <property type="entry name" value="NTF2-like_dom_sf"/>
</dbReference>